<feature type="binding site" evidence="11">
    <location>
        <begin position="220"/>
        <end position="226"/>
    </location>
    <ligand>
        <name>ATP</name>
        <dbReference type="ChEBI" id="CHEBI:30616"/>
    </ligand>
</feature>
<protein>
    <recommendedName>
        <fullName evidence="3">GMP synthase (glutamine-hydrolyzing)</fullName>
        <ecNumber evidence="3">6.3.5.2</ecNumber>
    </recommendedName>
    <alternativeName>
        <fullName evidence="10">Glutamine amidotransferase</fullName>
    </alternativeName>
</protein>
<dbReference type="GO" id="GO:0005524">
    <property type="term" value="F:ATP binding"/>
    <property type="evidence" value="ECO:0007669"/>
    <property type="project" value="UniProtKB-UniRule"/>
</dbReference>
<dbReference type="Pfam" id="PF02540">
    <property type="entry name" value="NAD_synthase"/>
    <property type="match status" value="1"/>
</dbReference>
<comment type="pathway">
    <text evidence="1">Purine metabolism; GMP biosynthesis; GMP from XMP (L-Gln route): step 1/1.</text>
</comment>
<dbReference type="InterPro" id="IPR014729">
    <property type="entry name" value="Rossmann-like_a/b/a_fold"/>
</dbReference>
<dbReference type="FunFam" id="3.40.50.880:FF:000013">
    <property type="entry name" value="GMP synthase [glutamine-hydrolyzing]"/>
    <property type="match status" value="1"/>
</dbReference>
<dbReference type="InterPro" id="IPR017926">
    <property type="entry name" value="GATASE"/>
</dbReference>
<keyword evidence="4" id="KW-0436">Ligase</keyword>
<evidence type="ECO:0000256" key="1">
    <source>
        <dbReference type="ARBA" id="ARBA00005153"/>
    </source>
</evidence>
<dbReference type="PROSITE" id="PS51553">
    <property type="entry name" value="GMPS_ATP_PPASE"/>
    <property type="match status" value="1"/>
</dbReference>
<evidence type="ECO:0000256" key="11">
    <source>
        <dbReference type="PROSITE-ProRule" id="PRU00886"/>
    </source>
</evidence>
<dbReference type="CDD" id="cd01742">
    <property type="entry name" value="GATase1_GMP_Synthase"/>
    <property type="match status" value="1"/>
</dbReference>
<dbReference type="InterPro" id="IPR001674">
    <property type="entry name" value="GMP_synth_C"/>
</dbReference>
<keyword evidence="8 11" id="KW-0067">ATP-binding</keyword>
<evidence type="ECO:0000256" key="6">
    <source>
        <dbReference type="ARBA" id="ARBA00022749"/>
    </source>
</evidence>
<keyword evidence="9" id="KW-0315">Glutamine amidotransferase</keyword>
<dbReference type="EC" id="6.3.5.2" evidence="3"/>
<dbReference type="NCBIfam" id="NF000848">
    <property type="entry name" value="PRK00074.1"/>
    <property type="match status" value="1"/>
</dbReference>
<dbReference type="GO" id="GO:0005829">
    <property type="term" value="C:cytosol"/>
    <property type="evidence" value="ECO:0007669"/>
    <property type="project" value="TreeGrafter"/>
</dbReference>
<dbReference type="SUPFAM" id="SSF52317">
    <property type="entry name" value="Class I glutamine amidotransferase-like"/>
    <property type="match status" value="1"/>
</dbReference>
<comment type="subunit">
    <text evidence="2">Homodimer.</text>
</comment>
<dbReference type="AlphaFoldDB" id="A0A6B2KZM3"/>
<dbReference type="PROSITE" id="PS51273">
    <property type="entry name" value="GATASE_TYPE_1"/>
    <property type="match status" value="1"/>
</dbReference>
<keyword evidence="5 11" id="KW-0547">Nucleotide-binding</keyword>
<evidence type="ECO:0000313" key="13">
    <source>
        <dbReference type="EMBL" id="NDV30097.1"/>
    </source>
</evidence>
<dbReference type="Gene3D" id="3.40.50.880">
    <property type="match status" value="1"/>
</dbReference>
<evidence type="ECO:0000256" key="10">
    <source>
        <dbReference type="ARBA" id="ARBA00031356"/>
    </source>
</evidence>
<organism evidence="13">
    <name type="scientific">Arcella intermedia</name>
    <dbReference type="NCBI Taxonomy" id="1963864"/>
    <lineage>
        <taxon>Eukaryota</taxon>
        <taxon>Amoebozoa</taxon>
        <taxon>Tubulinea</taxon>
        <taxon>Elardia</taxon>
        <taxon>Arcellinida</taxon>
        <taxon>Sphaerothecina</taxon>
        <taxon>Arcellidae</taxon>
        <taxon>Arcella</taxon>
    </lineage>
</organism>
<dbReference type="InterPro" id="IPR025777">
    <property type="entry name" value="GMPS_ATP_PPase_dom"/>
</dbReference>
<dbReference type="PANTHER" id="PTHR11922">
    <property type="entry name" value="GMP SYNTHASE-RELATED"/>
    <property type="match status" value="1"/>
</dbReference>
<dbReference type="SUPFAM" id="SSF52402">
    <property type="entry name" value="Adenine nucleotide alpha hydrolases-like"/>
    <property type="match status" value="1"/>
</dbReference>
<evidence type="ECO:0000256" key="5">
    <source>
        <dbReference type="ARBA" id="ARBA00022741"/>
    </source>
</evidence>
<evidence type="ECO:0000256" key="7">
    <source>
        <dbReference type="ARBA" id="ARBA00022755"/>
    </source>
</evidence>
<evidence type="ECO:0000256" key="8">
    <source>
        <dbReference type="ARBA" id="ARBA00022840"/>
    </source>
</evidence>
<dbReference type="GO" id="GO:0003921">
    <property type="term" value="F:GMP synthase activity"/>
    <property type="evidence" value="ECO:0007669"/>
    <property type="project" value="InterPro"/>
</dbReference>
<dbReference type="PANTHER" id="PTHR11922:SF2">
    <property type="entry name" value="GMP SYNTHASE [GLUTAMINE-HYDROLYZING]"/>
    <property type="match status" value="1"/>
</dbReference>
<dbReference type="Gene3D" id="3.30.300.10">
    <property type="match status" value="2"/>
</dbReference>
<dbReference type="SUPFAM" id="SSF54810">
    <property type="entry name" value="GMP synthetase C-terminal dimerisation domain"/>
    <property type="match status" value="2"/>
</dbReference>
<dbReference type="PRINTS" id="PR00097">
    <property type="entry name" value="ANTSNTHASEII"/>
</dbReference>
<keyword evidence="7 11" id="KW-0658">Purine biosynthesis</keyword>
<evidence type="ECO:0000256" key="9">
    <source>
        <dbReference type="ARBA" id="ARBA00022962"/>
    </source>
</evidence>
<dbReference type="InterPro" id="IPR004739">
    <property type="entry name" value="GMP_synth_GATase"/>
</dbReference>
<reference evidence="13" key="1">
    <citation type="journal article" date="2020" name="J. Eukaryot. Microbiol.">
        <title>De novo Sequencing, Assembly and Annotation of the Transcriptome for the Free-Living Testate Amoeba Arcella intermedia.</title>
        <authorList>
            <person name="Ribeiro G.M."/>
            <person name="Porfirio-Sousa A.L."/>
            <person name="Maurer-Alcala X.X."/>
            <person name="Katz L.A."/>
            <person name="Lahr D.J.G."/>
        </authorList>
    </citation>
    <scope>NUCLEOTIDE SEQUENCE</scope>
</reference>
<proteinExistence type="predicted"/>
<dbReference type="InterPro" id="IPR029062">
    <property type="entry name" value="Class_I_gatase-like"/>
</dbReference>
<feature type="domain" description="GMPS ATP-PPase" evidence="12">
    <location>
        <begin position="193"/>
        <end position="408"/>
    </location>
</feature>
<dbReference type="PRINTS" id="PR00096">
    <property type="entry name" value="GATASE"/>
</dbReference>
<dbReference type="Gene3D" id="3.40.50.620">
    <property type="entry name" value="HUPs"/>
    <property type="match status" value="1"/>
</dbReference>
<dbReference type="Pfam" id="PF00958">
    <property type="entry name" value="GMP_synt_C"/>
    <property type="match status" value="1"/>
</dbReference>
<accession>A0A6B2KZM3</accession>
<evidence type="ECO:0000256" key="4">
    <source>
        <dbReference type="ARBA" id="ARBA00022598"/>
    </source>
</evidence>
<evidence type="ECO:0000256" key="2">
    <source>
        <dbReference type="ARBA" id="ARBA00011738"/>
    </source>
</evidence>
<dbReference type="EMBL" id="GIBP01001128">
    <property type="protein sequence ID" value="NDV30097.1"/>
    <property type="molecule type" value="Transcribed_RNA"/>
</dbReference>
<name>A0A6B2KZM3_9EUKA</name>
<sequence>MSEEVAILDCGAQYAKVIDRRVRELNIKTTILPVSVSLDKLKEGQYKAIIISGGPESVYNNVIQYDKGIFDLGVPVLGICFGMQMMAFNSGGLVEKKTQREDGQFNIKVDTTALLFAGMTENQEVLLTHGDSVVQVGSGFKVIAKSGDLISAICNEDKKLYGVQFHPEVDLTLNGQEVFKNFLFKISGLKGNFTMEDRRAKAVSYIRSRVGDKKVLVLVSGGVDSTVCAALLNEAIGADRVIALHINNGFMRFNESQLVEKALGILGVHLINIDASEDFYNGTTEIVTGPEKTKKKTGLLKETVNPEEKRKIIGDTFMVVAQREISKLGLSVDDVLLAQGTLRPDIIESGSPDVSQTAHTIKTHHNDTNLVRELRTLGRVIEPLSDYHKDEVRKLGKALGLPDSIVMRQPFPGPGLAVRIICATDAFVDDSFDSTNSFLNHIIKKTDNADFESAIQNNLKEYEKQTLIEIRETGQTHATLLPIKTVGVQGDGRSYNYLCALSCSGEPNWHHLFTLARFIPRVKHNINRVVYVFGEPLKGVFKEITATKMTRNVIDLLQKADNIATEILTSSGALSKLSQVPIVLFPIHFGKPGATHSVAVRTMITNDFMTGRPAVPGQDINLDTLKQIAAQVQNLPEVGRVVYDLTSKPPGTTEWE</sequence>
<dbReference type="NCBIfam" id="TIGR00888">
    <property type="entry name" value="guaA_Nterm"/>
    <property type="match status" value="1"/>
</dbReference>
<dbReference type="CDD" id="cd01997">
    <property type="entry name" value="GMP_synthase_C"/>
    <property type="match status" value="1"/>
</dbReference>
<dbReference type="UniPathway" id="UPA00189">
    <property type="reaction ID" value="UER00296"/>
</dbReference>
<dbReference type="Pfam" id="PF00117">
    <property type="entry name" value="GATase"/>
    <property type="match status" value="1"/>
</dbReference>
<dbReference type="FunFam" id="3.40.50.620:FF:000044">
    <property type="entry name" value="GMP synthase [glutamine-hydrolyzing]"/>
    <property type="match status" value="1"/>
</dbReference>
<evidence type="ECO:0000256" key="3">
    <source>
        <dbReference type="ARBA" id="ARBA00012746"/>
    </source>
</evidence>
<evidence type="ECO:0000259" key="12">
    <source>
        <dbReference type="PROSITE" id="PS51553"/>
    </source>
</evidence>
<keyword evidence="6 11" id="KW-0332">GMP biosynthesis</keyword>
<dbReference type="InterPro" id="IPR022310">
    <property type="entry name" value="NAD/GMP_synthase"/>
</dbReference>